<dbReference type="InterPro" id="IPR029063">
    <property type="entry name" value="SAM-dependent_MTases_sf"/>
</dbReference>
<evidence type="ECO:0000256" key="2">
    <source>
        <dbReference type="ARBA" id="ARBA00022679"/>
    </source>
</evidence>
<dbReference type="InterPro" id="IPR036390">
    <property type="entry name" value="WH_DNA-bd_sf"/>
</dbReference>
<keyword evidence="1" id="KW-0489">Methyltransferase</keyword>
<reference evidence="6" key="2">
    <citation type="journal article" date="2023" name="IMA Fungus">
        <title>Comparative genomic study of the Penicillium genus elucidates a diverse pangenome and 15 lateral gene transfer events.</title>
        <authorList>
            <person name="Petersen C."/>
            <person name="Sorensen T."/>
            <person name="Nielsen M.R."/>
            <person name="Sondergaard T.E."/>
            <person name="Sorensen J.L."/>
            <person name="Fitzpatrick D.A."/>
            <person name="Frisvad J.C."/>
            <person name="Nielsen K.L."/>
        </authorList>
    </citation>
    <scope>NUCLEOTIDE SEQUENCE</scope>
    <source>
        <strain evidence="6">IBT 17660</strain>
    </source>
</reference>
<evidence type="ECO:0000313" key="6">
    <source>
        <dbReference type="EMBL" id="KAJ5478337.1"/>
    </source>
</evidence>
<dbReference type="AlphaFoldDB" id="A0A9W9WXJ5"/>
<evidence type="ECO:0000259" key="5">
    <source>
        <dbReference type="Pfam" id="PF08100"/>
    </source>
</evidence>
<feature type="domain" description="O-methyltransferase C-terminal" evidence="4">
    <location>
        <begin position="289"/>
        <end position="458"/>
    </location>
</feature>
<proteinExistence type="predicted"/>
<dbReference type="PANTHER" id="PTHR43712:SF2">
    <property type="entry name" value="O-METHYLTRANSFERASE CICE"/>
    <property type="match status" value="1"/>
</dbReference>
<protein>
    <recommendedName>
        <fullName evidence="8">O-methyltransferase domain-containing protein</fullName>
    </recommendedName>
</protein>
<gene>
    <name evidence="6" type="ORF">N7530_003846</name>
</gene>
<name>A0A9W9WXJ5_9EURO</name>
<keyword evidence="7" id="KW-1185">Reference proteome</keyword>
<evidence type="ECO:0000256" key="1">
    <source>
        <dbReference type="ARBA" id="ARBA00022603"/>
    </source>
</evidence>
<dbReference type="GO" id="GO:0044550">
    <property type="term" value="P:secondary metabolite biosynthetic process"/>
    <property type="evidence" value="ECO:0007669"/>
    <property type="project" value="UniProtKB-ARBA"/>
</dbReference>
<organism evidence="6 7">
    <name type="scientific">Penicillium desertorum</name>
    <dbReference type="NCBI Taxonomy" id="1303715"/>
    <lineage>
        <taxon>Eukaryota</taxon>
        <taxon>Fungi</taxon>
        <taxon>Dikarya</taxon>
        <taxon>Ascomycota</taxon>
        <taxon>Pezizomycotina</taxon>
        <taxon>Eurotiomycetes</taxon>
        <taxon>Eurotiomycetidae</taxon>
        <taxon>Eurotiales</taxon>
        <taxon>Aspergillaceae</taxon>
        <taxon>Penicillium</taxon>
    </lineage>
</organism>
<dbReference type="InterPro" id="IPR016461">
    <property type="entry name" value="COMT-like"/>
</dbReference>
<accession>A0A9W9WXJ5</accession>
<evidence type="ECO:0008006" key="8">
    <source>
        <dbReference type="Google" id="ProtNLM"/>
    </source>
</evidence>
<comment type="caution">
    <text evidence="6">The sequence shown here is derived from an EMBL/GenBank/DDBJ whole genome shotgun (WGS) entry which is preliminary data.</text>
</comment>
<dbReference type="EMBL" id="JAPWDO010000003">
    <property type="protein sequence ID" value="KAJ5478337.1"/>
    <property type="molecule type" value="Genomic_DNA"/>
</dbReference>
<dbReference type="InterPro" id="IPR012967">
    <property type="entry name" value="COMT_dimerisation"/>
</dbReference>
<dbReference type="GO" id="GO:0032259">
    <property type="term" value="P:methylation"/>
    <property type="evidence" value="ECO:0007669"/>
    <property type="project" value="UniProtKB-KW"/>
</dbReference>
<dbReference type="GO" id="GO:0008171">
    <property type="term" value="F:O-methyltransferase activity"/>
    <property type="evidence" value="ECO:0007669"/>
    <property type="project" value="InterPro"/>
</dbReference>
<dbReference type="InterPro" id="IPR036388">
    <property type="entry name" value="WH-like_DNA-bd_sf"/>
</dbReference>
<dbReference type="PANTHER" id="PTHR43712">
    <property type="entry name" value="PUTATIVE (AFU_ORTHOLOGUE AFUA_4G14580)-RELATED"/>
    <property type="match status" value="1"/>
</dbReference>
<dbReference type="GO" id="GO:0046983">
    <property type="term" value="F:protein dimerization activity"/>
    <property type="evidence" value="ECO:0007669"/>
    <property type="project" value="InterPro"/>
</dbReference>
<dbReference type="Pfam" id="PF00891">
    <property type="entry name" value="Methyltransf_2"/>
    <property type="match status" value="1"/>
</dbReference>
<dbReference type="SUPFAM" id="SSF53335">
    <property type="entry name" value="S-adenosyl-L-methionine-dependent methyltransferases"/>
    <property type="match status" value="1"/>
</dbReference>
<keyword evidence="3" id="KW-0949">S-adenosyl-L-methionine</keyword>
<dbReference type="Gene3D" id="3.40.50.150">
    <property type="entry name" value="Vaccinia Virus protein VP39"/>
    <property type="match status" value="1"/>
</dbReference>
<dbReference type="Gene3D" id="1.10.10.10">
    <property type="entry name" value="Winged helix-like DNA-binding domain superfamily/Winged helix DNA-binding domain"/>
    <property type="match status" value="1"/>
</dbReference>
<dbReference type="Proteomes" id="UP001147760">
    <property type="component" value="Unassembled WGS sequence"/>
</dbReference>
<keyword evidence="2" id="KW-0808">Transferase</keyword>
<sequence>MPTISDAHQLLQLADLTRDSIHRIIAEWAKAPVSSSTNEGSADESEQSLPSRELFEAQRTLIATTGKLVELVSSPSSRLLEVSSQYNEARCLHIAAVLRIPDILDENGEKGVSMEHIAERVGIEMRKLGRIMRCLCSIHIFREVEDGIFANNVISAGLVHNEPIRAYIAMFGWDLYSASDALPHTLLDPEVGSSYSVKETAWQKAVGTTKERWNWLEEDTAATQLNSSMSGAYLGAFGPDVAVALQGKGEGEPIRRPELDIFGLAMLGGGRVFGVAHLFDFPWASLGKAQIVDVGGGVGGFCLQLSKIYPDLKFIVQDRAPALEQAQREIWPRENPEALNTGRVRFLEHDFFNPNPIVGADVYWLRYILHDWSDDYCIQILSAIKSAMNSRSRILICDQVMNTTAGFAGSMASAPEPLPANYGYFTRYSHQRDITMMSIINGIERTPAEFQDIIERSGLVMNRIYDCRSQVSLVECILPSGQIAD</sequence>
<dbReference type="SUPFAM" id="SSF46785">
    <property type="entry name" value="Winged helix' DNA-binding domain"/>
    <property type="match status" value="1"/>
</dbReference>
<dbReference type="InterPro" id="IPR001077">
    <property type="entry name" value="COMT_C"/>
</dbReference>
<reference evidence="6" key="1">
    <citation type="submission" date="2022-12" db="EMBL/GenBank/DDBJ databases">
        <authorList>
            <person name="Petersen C."/>
        </authorList>
    </citation>
    <scope>NUCLEOTIDE SEQUENCE</scope>
    <source>
        <strain evidence="6">IBT 17660</strain>
    </source>
</reference>
<dbReference type="OrthoDB" id="2410195at2759"/>
<feature type="domain" description="O-methyltransferase dimerisation" evidence="5">
    <location>
        <begin position="83"/>
        <end position="155"/>
    </location>
</feature>
<evidence type="ECO:0000259" key="4">
    <source>
        <dbReference type="Pfam" id="PF00891"/>
    </source>
</evidence>
<dbReference type="Pfam" id="PF08100">
    <property type="entry name" value="Dimerisation"/>
    <property type="match status" value="1"/>
</dbReference>
<dbReference type="PROSITE" id="PS51683">
    <property type="entry name" value="SAM_OMT_II"/>
    <property type="match status" value="1"/>
</dbReference>
<evidence type="ECO:0000313" key="7">
    <source>
        <dbReference type="Proteomes" id="UP001147760"/>
    </source>
</evidence>
<evidence type="ECO:0000256" key="3">
    <source>
        <dbReference type="ARBA" id="ARBA00022691"/>
    </source>
</evidence>